<dbReference type="Proteomes" id="UP001158576">
    <property type="component" value="Chromosome XSR"/>
</dbReference>
<evidence type="ECO:0000256" key="2">
    <source>
        <dbReference type="ARBA" id="ARBA00022833"/>
    </source>
</evidence>
<dbReference type="PROSITE" id="PS00478">
    <property type="entry name" value="LIM_DOMAIN_1"/>
    <property type="match status" value="2"/>
</dbReference>
<dbReference type="EMBL" id="OU015569">
    <property type="protein sequence ID" value="CAG5099608.1"/>
    <property type="molecule type" value="Genomic_DNA"/>
</dbReference>
<feature type="domain" description="LIM zinc-binding" evidence="5">
    <location>
        <begin position="71"/>
        <end position="136"/>
    </location>
</feature>
<evidence type="ECO:0000256" key="4">
    <source>
        <dbReference type="PROSITE-ProRule" id="PRU00125"/>
    </source>
</evidence>
<evidence type="ECO:0000256" key="1">
    <source>
        <dbReference type="ARBA" id="ARBA00022723"/>
    </source>
</evidence>
<protein>
    <submittedName>
        <fullName evidence="6">Oidioi.mRNA.OKI2018_I69.XSR.g16598.t1.cds</fullName>
    </submittedName>
</protein>
<organism evidence="6 7">
    <name type="scientific">Oikopleura dioica</name>
    <name type="common">Tunicate</name>
    <dbReference type="NCBI Taxonomy" id="34765"/>
    <lineage>
        <taxon>Eukaryota</taxon>
        <taxon>Metazoa</taxon>
        <taxon>Chordata</taxon>
        <taxon>Tunicata</taxon>
        <taxon>Appendicularia</taxon>
        <taxon>Copelata</taxon>
        <taxon>Oikopleuridae</taxon>
        <taxon>Oikopleura</taxon>
    </lineage>
</organism>
<dbReference type="SMART" id="SM00132">
    <property type="entry name" value="LIM"/>
    <property type="match status" value="5"/>
</dbReference>
<evidence type="ECO:0000256" key="3">
    <source>
        <dbReference type="ARBA" id="ARBA00023038"/>
    </source>
</evidence>
<keyword evidence="2 4" id="KW-0862">Zinc</keyword>
<evidence type="ECO:0000313" key="7">
    <source>
        <dbReference type="Proteomes" id="UP001158576"/>
    </source>
</evidence>
<accession>A0ABN7SKU6</accession>
<dbReference type="InterPro" id="IPR017351">
    <property type="entry name" value="PINCH-1-4-like"/>
</dbReference>
<evidence type="ECO:0000313" key="6">
    <source>
        <dbReference type="EMBL" id="CAG5099608.1"/>
    </source>
</evidence>
<keyword evidence="3 4" id="KW-0440">LIM domain</keyword>
<name>A0ABN7SKU6_OIKDI</name>
<reference evidence="6 7" key="1">
    <citation type="submission" date="2021-04" db="EMBL/GenBank/DDBJ databases">
        <authorList>
            <person name="Bliznina A."/>
        </authorList>
    </citation>
    <scope>NUCLEOTIDE SEQUENCE [LARGE SCALE GENOMIC DNA]</scope>
</reference>
<gene>
    <name evidence="6" type="ORF">OKIOD_LOCUS8156</name>
</gene>
<dbReference type="SUPFAM" id="SSF57716">
    <property type="entry name" value="Glucocorticoid receptor-like (DNA-binding domain)"/>
    <property type="match status" value="3"/>
</dbReference>
<feature type="domain" description="LIM zinc-binding" evidence="5">
    <location>
        <begin position="9"/>
        <end position="70"/>
    </location>
</feature>
<dbReference type="PANTHER" id="PTHR24210">
    <property type="entry name" value="LIM DOMAIN-CONTAINING PROTEIN"/>
    <property type="match status" value="1"/>
</dbReference>
<evidence type="ECO:0000259" key="5">
    <source>
        <dbReference type="PROSITE" id="PS50023"/>
    </source>
</evidence>
<keyword evidence="7" id="KW-1185">Reference proteome</keyword>
<dbReference type="PANTHER" id="PTHR24210:SF0">
    <property type="entry name" value="LIM DOMAIN-CONTAINING PROTEIN"/>
    <property type="match status" value="1"/>
</dbReference>
<proteinExistence type="predicted"/>
<dbReference type="Gene3D" id="2.10.110.10">
    <property type="entry name" value="Cysteine Rich Protein"/>
    <property type="match status" value="5"/>
</dbReference>
<feature type="domain" description="LIM zinc-binding" evidence="5">
    <location>
        <begin position="203"/>
        <end position="263"/>
    </location>
</feature>
<dbReference type="Pfam" id="PF00412">
    <property type="entry name" value="LIM"/>
    <property type="match status" value="4"/>
</dbReference>
<keyword evidence="1 4" id="KW-0479">Metal-binding</keyword>
<dbReference type="InterPro" id="IPR001781">
    <property type="entry name" value="Znf_LIM"/>
</dbReference>
<feature type="domain" description="LIM zinc-binding" evidence="5">
    <location>
        <begin position="141"/>
        <end position="202"/>
    </location>
</feature>
<sequence length="362" mass="42721">MQPPELENKRCAACGERLTREDSVLQCNGEFFHSECFVCAQCFQSFPDNEFYENHGKRYCPHDFEVLYAPQCHTCDEFIKGEFVEAMNHHWHKECFNCNRCQKSATESFVPFRDNSLNGEGFKIICGECHQEILKLRGDRDICQACWQPIEAVEENMKLRYKGDPYHSYHFNCAHCQRELTSNAKEHRGKLMCRKCYDETETEICAACHRPIDGRILKAMGKAWHHHHFVCSTCEKPFAKNSFFAGNDGRPYCEYHFNKLYGSTCAFCDRVIKTQVVSTFEKKWCEPCYRCYCCNRTLKSKEKVVEFDMRPCCKSCFDKFPYELKKRMKKAQDVYNKDCQTQLKNEKRQRKKSHWKNTDSPA</sequence>
<dbReference type="PROSITE" id="PS50023">
    <property type="entry name" value="LIM_DOMAIN_2"/>
    <property type="match status" value="4"/>
</dbReference>